<sequence>MDGGFVYERKPVPAEEGDDWLYYEPPTKRWYRVALMVVPEDAQRVRVQHLDREMKGKAEWVPIGRCRVPWGLREEYFATNTRWDDLYSHAPEDDAFTEAAEIAITKVLSVSIAFPQHGGRATLEVFDLDGLADATGMTAAELVSHSATIRDSDATYLPWPSMKQVAIALCRRNPQPIIEYIDEREREIREQELASDLSPPWYLDSSLNDDRYALRARRWVKLGKDARQILKQWIDQDQPGLRENYLALRQQHVELVLAVLPALDQLSRIRSKKSDQIAAEIREIIEKPLPQ</sequence>
<protein>
    <submittedName>
        <fullName evidence="1">Uncharacterized protein</fullName>
    </submittedName>
</protein>
<dbReference type="RefSeq" id="WP_188437148.1">
    <property type="nucleotide sequence ID" value="NZ_BMCM01000004.1"/>
</dbReference>
<dbReference type="EMBL" id="BMCM01000004">
    <property type="protein sequence ID" value="GGD83245.1"/>
    <property type="molecule type" value="Genomic_DNA"/>
</dbReference>
<gene>
    <name evidence="1" type="ORF">GCM10007269_27630</name>
</gene>
<comment type="caution">
    <text evidence="1">The sequence shown here is derived from an EMBL/GenBank/DDBJ whole genome shotgun (WGS) entry which is preliminary data.</text>
</comment>
<evidence type="ECO:0000313" key="1">
    <source>
        <dbReference type="EMBL" id="GGD83245.1"/>
    </source>
</evidence>
<dbReference type="Proteomes" id="UP000629365">
    <property type="component" value="Unassembled WGS sequence"/>
</dbReference>
<organism evidence="1 2">
    <name type="scientific">Microbacterium murale</name>
    <dbReference type="NCBI Taxonomy" id="1081040"/>
    <lineage>
        <taxon>Bacteria</taxon>
        <taxon>Bacillati</taxon>
        <taxon>Actinomycetota</taxon>
        <taxon>Actinomycetes</taxon>
        <taxon>Micrococcales</taxon>
        <taxon>Microbacteriaceae</taxon>
        <taxon>Microbacterium</taxon>
    </lineage>
</organism>
<keyword evidence="2" id="KW-1185">Reference proteome</keyword>
<reference evidence="2" key="1">
    <citation type="journal article" date="2019" name="Int. J. Syst. Evol. Microbiol.">
        <title>The Global Catalogue of Microorganisms (GCM) 10K type strain sequencing project: providing services to taxonomists for standard genome sequencing and annotation.</title>
        <authorList>
            <consortium name="The Broad Institute Genomics Platform"/>
            <consortium name="The Broad Institute Genome Sequencing Center for Infectious Disease"/>
            <person name="Wu L."/>
            <person name="Ma J."/>
        </authorList>
    </citation>
    <scope>NUCLEOTIDE SEQUENCE [LARGE SCALE GENOMIC DNA]</scope>
    <source>
        <strain evidence="2">CCM 7640</strain>
    </source>
</reference>
<proteinExistence type="predicted"/>
<name>A0ABQ1RXY7_9MICO</name>
<evidence type="ECO:0000313" key="2">
    <source>
        <dbReference type="Proteomes" id="UP000629365"/>
    </source>
</evidence>
<accession>A0ABQ1RXY7</accession>